<dbReference type="Pfam" id="PF04043">
    <property type="entry name" value="PMEI"/>
    <property type="match status" value="1"/>
</dbReference>
<feature type="signal peptide" evidence="1">
    <location>
        <begin position="1"/>
        <end position="28"/>
    </location>
</feature>
<dbReference type="PANTHER" id="PTHR31890:SF20">
    <property type="entry name" value="PECTINESTERASE INHIBITOR DOMAIN-CONTAINING PROTEIN"/>
    <property type="match status" value="1"/>
</dbReference>
<dbReference type="Gene3D" id="1.20.140.40">
    <property type="entry name" value="Invertase/pectin methylesterase inhibitor family protein"/>
    <property type="match status" value="1"/>
</dbReference>
<dbReference type="OrthoDB" id="1094634at2759"/>
<name>A0A9W3D4H7_RAPSA</name>
<evidence type="ECO:0000313" key="3">
    <source>
        <dbReference type="Proteomes" id="UP000504610"/>
    </source>
</evidence>
<keyword evidence="1" id="KW-0732">Signal</keyword>
<keyword evidence="3" id="KW-1185">Reference proteome</keyword>
<evidence type="ECO:0000259" key="2">
    <source>
        <dbReference type="SMART" id="SM00856"/>
    </source>
</evidence>
<proteinExistence type="predicted"/>
<feature type="domain" description="Pectinesterase inhibitor" evidence="2">
    <location>
        <begin position="28"/>
        <end position="172"/>
    </location>
</feature>
<dbReference type="NCBIfam" id="TIGR01614">
    <property type="entry name" value="PME_inhib"/>
    <property type="match status" value="1"/>
</dbReference>
<dbReference type="RefSeq" id="XP_056858589.1">
    <property type="nucleotide sequence ID" value="XM_057002609.1"/>
</dbReference>
<evidence type="ECO:0000256" key="1">
    <source>
        <dbReference type="SAM" id="SignalP"/>
    </source>
</evidence>
<dbReference type="PANTHER" id="PTHR31890">
    <property type="entry name" value="PLANT INVERTASE/PECTIN METHYLESTERASE INHIBITOR SUPERFAMILY PROTEIN"/>
    <property type="match status" value="1"/>
</dbReference>
<dbReference type="GO" id="GO:0004857">
    <property type="term" value="F:enzyme inhibitor activity"/>
    <property type="evidence" value="ECO:0007669"/>
    <property type="project" value="InterPro"/>
</dbReference>
<gene>
    <name evidence="4" type="primary">LOC130507889</name>
</gene>
<accession>A0A9W3D4H7</accession>
<dbReference type="KEGG" id="rsz:130507889"/>
<dbReference type="Proteomes" id="UP000504610">
    <property type="component" value="Chromosome 2"/>
</dbReference>
<dbReference type="AlphaFoldDB" id="A0A9W3D4H7"/>
<evidence type="ECO:0000313" key="4">
    <source>
        <dbReference type="RefSeq" id="XP_056858589.1"/>
    </source>
</evidence>
<dbReference type="SUPFAM" id="SSF101148">
    <property type="entry name" value="Plant invertase/pectin methylesterase inhibitor"/>
    <property type="match status" value="1"/>
</dbReference>
<organism evidence="3 4">
    <name type="scientific">Raphanus sativus</name>
    <name type="common">Radish</name>
    <name type="synonym">Raphanus raphanistrum var. sativus</name>
    <dbReference type="NCBI Taxonomy" id="3726"/>
    <lineage>
        <taxon>Eukaryota</taxon>
        <taxon>Viridiplantae</taxon>
        <taxon>Streptophyta</taxon>
        <taxon>Embryophyta</taxon>
        <taxon>Tracheophyta</taxon>
        <taxon>Spermatophyta</taxon>
        <taxon>Magnoliopsida</taxon>
        <taxon>eudicotyledons</taxon>
        <taxon>Gunneridae</taxon>
        <taxon>Pentapetalae</taxon>
        <taxon>rosids</taxon>
        <taxon>malvids</taxon>
        <taxon>Brassicales</taxon>
        <taxon>Brassicaceae</taxon>
        <taxon>Brassiceae</taxon>
        <taxon>Raphanus</taxon>
    </lineage>
</organism>
<dbReference type="SMART" id="SM00856">
    <property type="entry name" value="PMEI"/>
    <property type="match status" value="1"/>
</dbReference>
<dbReference type="GeneID" id="130507889"/>
<sequence length="176" mass="19405">MTSSSNCFFFVSLVVLLLFFLGSTLTMASTKDIDSICNSVGNKNFCQQTLTAYPPAVSATNIAKLVKATLDLGMTEAKKRAGFVAGLEKEPTFKKYFKMCNESYTSIVLNFRSARLEIEDNDSETASYDIAVSYDDTNIVKDTIGKNTDKASKSLMEMTLVMEDFINIAFVAVDKI</sequence>
<reference evidence="4" key="2">
    <citation type="submission" date="2025-08" db="UniProtKB">
        <authorList>
            <consortium name="RefSeq"/>
        </authorList>
    </citation>
    <scope>IDENTIFICATION</scope>
    <source>
        <tissue evidence="4">Leaf</tissue>
    </source>
</reference>
<reference evidence="3" key="1">
    <citation type="journal article" date="2019" name="Database">
        <title>The radish genome database (RadishGD): an integrated information resource for radish genomics.</title>
        <authorList>
            <person name="Yu H.J."/>
            <person name="Baek S."/>
            <person name="Lee Y.J."/>
            <person name="Cho A."/>
            <person name="Mun J.H."/>
        </authorList>
    </citation>
    <scope>NUCLEOTIDE SEQUENCE [LARGE SCALE GENOMIC DNA]</scope>
    <source>
        <strain evidence="3">cv. WK10039</strain>
    </source>
</reference>
<protein>
    <submittedName>
        <fullName evidence="4">Pectinesterase inhibitor 2-like</fullName>
    </submittedName>
</protein>
<feature type="chain" id="PRO_5040791156" evidence="1">
    <location>
        <begin position="29"/>
        <end position="176"/>
    </location>
</feature>
<dbReference type="InterPro" id="IPR035513">
    <property type="entry name" value="Invertase/methylesterase_inhib"/>
</dbReference>
<dbReference type="InterPro" id="IPR006501">
    <property type="entry name" value="Pectinesterase_inhib_dom"/>
</dbReference>